<evidence type="ECO:0000256" key="11">
    <source>
        <dbReference type="ARBA" id="ARBA00022908"/>
    </source>
</evidence>
<dbReference type="Pfam" id="PF13976">
    <property type="entry name" value="gag_pre-integrs"/>
    <property type="match status" value="1"/>
</dbReference>
<dbReference type="Pfam" id="PF25597">
    <property type="entry name" value="SH3_retrovirus"/>
    <property type="match status" value="1"/>
</dbReference>
<dbReference type="InterPro" id="IPR025724">
    <property type="entry name" value="GAG-pre-integrase_dom"/>
</dbReference>
<evidence type="ECO:0000256" key="5">
    <source>
        <dbReference type="ARBA" id="ARBA00022723"/>
    </source>
</evidence>
<keyword evidence="8" id="KW-0378">Hydrolase</keyword>
<feature type="compositionally biased region" description="Basic and acidic residues" evidence="16">
    <location>
        <begin position="1293"/>
        <end position="1306"/>
    </location>
</feature>
<keyword evidence="12" id="KW-0695">RNA-directed DNA polymerase</keyword>
<dbReference type="Pfam" id="PF14223">
    <property type="entry name" value="Retrotran_gag_2"/>
    <property type="match status" value="1"/>
</dbReference>
<feature type="region of interest" description="Disordered" evidence="16">
    <location>
        <begin position="1444"/>
        <end position="1509"/>
    </location>
</feature>
<evidence type="ECO:0000256" key="9">
    <source>
        <dbReference type="ARBA" id="ARBA00022840"/>
    </source>
</evidence>
<comment type="function">
    <text evidence="1">The aspartyl protease (PR) mediates the proteolytic cleavages of the Gag and Gag-Pol polyproteins after assembly of the VLP.</text>
</comment>
<keyword evidence="7" id="KW-0255">Endonuclease</keyword>
<dbReference type="GO" id="GO:0003676">
    <property type="term" value="F:nucleic acid binding"/>
    <property type="evidence" value="ECO:0007669"/>
    <property type="project" value="InterPro"/>
</dbReference>
<evidence type="ECO:0000256" key="4">
    <source>
        <dbReference type="ARBA" id="ARBA00022722"/>
    </source>
</evidence>
<feature type="compositionally biased region" description="Basic and acidic residues" evidence="16">
    <location>
        <begin position="1097"/>
        <end position="1111"/>
    </location>
</feature>
<dbReference type="InterPro" id="IPR057670">
    <property type="entry name" value="SH3_retrovirus"/>
</dbReference>
<dbReference type="SUPFAM" id="SSF53098">
    <property type="entry name" value="Ribonuclease H-like"/>
    <property type="match status" value="1"/>
</dbReference>
<feature type="compositionally biased region" description="Low complexity" evidence="16">
    <location>
        <begin position="1453"/>
        <end position="1465"/>
    </location>
</feature>
<dbReference type="InterPro" id="IPR039537">
    <property type="entry name" value="Retrotran_Ty1/copia-like"/>
</dbReference>
<dbReference type="GO" id="GO:0015074">
    <property type="term" value="P:DNA integration"/>
    <property type="evidence" value="ECO:0007669"/>
    <property type="project" value="UniProtKB-KW"/>
</dbReference>
<feature type="region of interest" description="Disordered" evidence="16">
    <location>
        <begin position="746"/>
        <end position="850"/>
    </location>
</feature>
<dbReference type="PANTHER" id="PTHR42648:SF11">
    <property type="entry name" value="TRANSPOSON TY4-P GAG-POL POLYPROTEIN"/>
    <property type="match status" value="1"/>
</dbReference>
<evidence type="ECO:0000256" key="7">
    <source>
        <dbReference type="ARBA" id="ARBA00022759"/>
    </source>
</evidence>
<dbReference type="GO" id="GO:0004519">
    <property type="term" value="F:endonuclease activity"/>
    <property type="evidence" value="ECO:0007669"/>
    <property type="project" value="UniProtKB-KW"/>
</dbReference>
<dbReference type="PANTHER" id="PTHR42648">
    <property type="entry name" value="TRANSPOSASE, PUTATIVE-RELATED"/>
    <property type="match status" value="1"/>
</dbReference>
<gene>
    <name evidence="18" type="ORF">CB5_LOCUS22936</name>
</gene>
<dbReference type="GO" id="GO:0006310">
    <property type="term" value="P:DNA recombination"/>
    <property type="evidence" value="ECO:0007669"/>
    <property type="project" value="UniProtKB-KW"/>
</dbReference>
<evidence type="ECO:0000259" key="17">
    <source>
        <dbReference type="PROSITE" id="PS50994"/>
    </source>
</evidence>
<dbReference type="InterPro" id="IPR036397">
    <property type="entry name" value="RNaseH_sf"/>
</dbReference>
<proteinExistence type="predicted"/>
<feature type="compositionally biased region" description="Low complexity" evidence="16">
    <location>
        <begin position="1484"/>
        <end position="1501"/>
    </location>
</feature>
<feature type="region of interest" description="Disordered" evidence="16">
    <location>
        <begin position="1285"/>
        <end position="1343"/>
    </location>
</feature>
<evidence type="ECO:0000256" key="14">
    <source>
        <dbReference type="ARBA" id="ARBA00023113"/>
    </source>
</evidence>
<feature type="compositionally biased region" description="Basic and acidic residues" evidence="16">
    <location>
        <begin position="186"/>
        <end position="202"/>
    </location>
</feature>
<keyword evidence="9" id="KW-0067">ATP-binding</keyword>
<evidence type="ECO:0000256" key="1">
    <source>
        <dbReference type="ARBA" id="ARBA00002180"/>
    </source>
</evidence>
<dbReference type="InterPro" id="IPR012337">
    <property type="entry name" value="RNaseH-like_sf"/>
</dbReference>
<feature type="compositionally biased region" description="Basic and acidic residues" evidence="16">
    <location>
        <begin position="221"/>
        <end position="240"/>
    </location>
</feature>
<dbReference type="PROSITE" id="PS50994">
    <property type="entry name" value="INTEGRASE"/>
    <property type="match status" value="1"/>
</dbReference>
<dbReference type="GO" id="GO:0008233">
    <property type="term" value="F:peptidase activity"/>
    <property type="evidence" value="ECO:0007669"/>
    <property type="project" value="UniProtKB-KW"/>
</dbReference>
<evidence type="ECO:0000256" key="6">
    <source>
        <dbReference type="ARBA" id="ARBA00022741"/>
    </source>
</evidence>
<feature type="domain" description="Integrase catalytic" evidence="17">
    <location>
        <begin position="485"/>
        <end position="651"/>
    </location>
</feature>
<evidence type="ECO:0000256" key="2">
    <source>
        <dbReference type="ARBA" id="ARBA00022612"/>
    </source>
</evidence>
<evidence type="ECO:0000256" key="16">
    <source>
        <dbReference type="SAM" id="MobiDB-lite"/>
    </source>
</evidence>
<feature type="compositionally biased region" description="Polar residues" evidence="16">
    <location>
        <begin position="1390"/>
        <end position="1400"/>
    </location>
</feature>
<keyword evidence="3" id="KW-0645">Protease</keyword>
<feature type="region of interest" description="Disordered" evidence="16">
    <location>
        <begin position="186"/>
        <end position="241"/>
    </location>
</feature>
<dbReference type="Pfam" id="PF00665">
    <property type="entry name" value="rve"/>
    <property type="match status" value="1"/>
</dbReference>
<evidence type="ECO:0000313" key="18">
    <source>
        <dbReference type="EMBL" id="CAD1839725.1"/>
    </source>
</evidence>
<dbReference type="GO" id="GO:0006508">
    <property type="term" value="P:proteolysis"/>
    <property type="evidence" value="ECO:0007669"/>
    <property type="project" value="UniProtKB-KW"/>
</dbReference>
<dbReference type="Gene3D" id="3.30.420.10">
    <property type="entry name" value="Ribonuclease H-like superfamily/Ribonuclease H"/>
    <property type="match status" value="1"/>
</dbReference>
<name>A0A6V7QA40_ANACO</name>
<dbReference type="GO" id="GO:0003964">
    <property type="term" value="F:RNA-directed DNA polymerase activity"/>
    <property type="evidence" value="ECO:0007669"/>
    <property type="project" value="UniProtKB-KW"/>
</dbReference>
<accession>A0A6V7QA40</accession>
<feature type="region of interest" description="Disordered" evidence="16">
    <location>
        <begin position="1382"/>
        <end position="1401"/>
    </location>
</feature>
<dbReference type="GO" id="GO:0003887">
    <property type="term" value="F:DNA-directed DNA polymerase activity"/>
    <property type="evidence" value="ECO:0007669"/>
    <property type="project" value="UniProtKB-KW"/>
</dbReference>
<protein>
    <recommendedName>
        <fullName evidence="17">Integrase catalytic domain-containing protein</fullName>
    </recommendedName>
</protein>
<keyword evidence="5" id="KW-0479">Metal-binding</keyword>
<dbReference type="InterPro" id="IPR001584">
    <property type="entry name" value="Integrase_cat-core"/>
</dbReference>
<dbReference type="GO" id="GO:0005524">
    <property type="term" value="F:ATP binding"/>
    <property type="evidence" value="ECO:0007669"/>
    <property type="project" value="UniProtKB-KW"/>
</dbReference>
<evidence type="ECO:0000256" key="10">
    <source>
        <dbReference type="ARBA" id="ARBA00022842"/>
    </source>
</evidence>
<keyword evidence="13" id="KW-0239">DNA-directed DNA polymerase</keyword>
<keyword evidence="15" id="KW-0233">DNA recombination</keyword>
<keyword evidence="6" id="KW-0547">Nucleotide-binding</keyword>
<reference evidence="18" key="1">
    <citation type="submission" date="2020-07" db="EMBL/GenBank/DDBJ databases">
        <authorList>
            <person name="Lin J."/>
        </authorList>
    </citation>
    <scope>NUCLEOTIDE SEQUENCE</scope>
</reference>
<keyword evidence="14" id="KW-0917">Virion maturation</keyword>
<sequence>MRTFFISQDLWDLVEDGYAETESSKGADKTADQKELRKKNAKALLVLQQAVQDNIFPRIANATKSNEAWTILKQEYQGNDRVRTVRLQTLQKEFENLYMKNAEGMQEYFSRIAIIINQMRSLGDDISEKKVVEKVLRSLPPKFDHIVAAIEESKDLSNYSFNELMGSLLAHEQRLNRSIEKSAENAFESRVENSKSKGDQKYAGRGSGRGGFRGRGRGRSYGRERSDTNHRQDDNEKSKESQGYTSKQCHFCKKYGHIEAYCWAKAKQQANYAEKNEEEGKLFLTCLNSNVSSADLWILDSGCSNHMSGFKNLFRHIDESVKLQVRLGDDKVLQIEGKGTVAIKTKSGMEKFINDVYFVPSLAHNLLSVGQLIERGYNVKFCDNFCEISHERSQIPLIKVSMAENKMFVLDISCIDEHALVANTKNKSWLWHLRYGYLHFDGLKLLSQKKMVCGLPGIDCMNEVCEGCVYGKQHRISFPIGKSWRASRPLQLIHADICGPMQTPSFNSSKYFLLFIDDFTRMSWVYFIAQKSEALDKFREFKAQVENQSGHSIKTLRTDRGGEFLSINFFSFCKENGICRQLTVKHTPEQNGVAERKNRTIVEMARSMLKEKKLPNDFWAEAVATSVFLLNRSPTKAVRNMTPFEAWCGRKPEVSHFKIFGSVAYAFVHTENRKKLDEKSEKCIFVGYSNKSKGYRLYNPMTRKLLISRDVIFDEDSFWDWNESSQVPLAIEERKSLTLPNEELEALQATPKGQRKENVEKSTSSLSDSETPPLKSQATSRWPGHRSVTSTQPQAAKATRALLGQPTPAPVTSQLDMHHHSRHALASASRGPLSEEGPSSNRPSSAEVFLPPSVPAAGQPDLVGCVARVEVPDPHPSNIDEILARGLAARFGGSSTAFRVASFLPRTRAVFFPNWVARESAIGRSPIRIDNFSFHFSRWVEVGERARGYLRCKAWIRLRDWPILCWNREDVKAAVSGFGELWEVDAASDSGADVSYYRLNIRCRSVDSIPEVLDLMVEDRWFVVPIEIESSEAANPILLGEGLDERLGLTSLDEQERFIRQTGFQAVPAFGDREHRHAPNIDTLRAGGELTRTRPGSVREEERVSGKDIPREPPSILPLGLGPLVSPCGGLDSHSAAKHGGPPQLSPTELPDPVDVPTGLSSTELLGPVDVAHSGPPGVCAPSLQLIPGLSAEHGGPPQPARPQLSSTELPDPPLPARPQLLSTELPGPVDVSAGLGAHCGPPGVCSPSHEHLPGLSAHLAGPSRPAALDRPNFILLPSGPHPSNSLSLGHELSGRSDKGCDHLLHPDLPQVAEKSLADREPTSSSIPRPLGPQRSGKVCSYRRSQRLADKNIGNGKTSLQRAQAILCKKVKVANLLSKTARAPCDAPSAPSTSAGQPSLQYAKDRQLACSSGSKVPTDQDTILAHGGPAGVCAPRASAPSLPSKIARASCDATSAPSTSASQPSTPAPPAPSAPSTSAPPTPATSAPSTSAGQPSTSAPSDPSPGRASLQLAKDRRLACTVGSKVPTDQETILKRDQALPLTPEEIILIKTVCGISDADRATSRTTRYASSAHPGPILTGV</sequence>
<feature type="compositionally biased region" description="Polar residues" evidence="16">
    <location>
        <begin position="761"/>
        <end position="780"/>
    </location>
</feature>
<keyword evidence="10" id="KW-0460">Magnesium</keyword>
<organism evidence="18">
    <name type="scientific">Ananas comosus var. bracteatus</name>
    <name type="common">red pineapple</name>
    <dbReference type="NCBI Taxonomy" id="296719"/>
    <lineage>
        <taxon>Eukaryota</taxon>
        <taxon>Viridiplantae</taxon>
        <taxon>Streptophyta</taxon>
        <taxon>Embryophyta</taxon>
        <taxon>Tracheophyta</taxon>
        <taxon>Spermatophyta</taxon>
        <taxon>Magnoliopsida</taxon>
        <taxon>Liliopsida</taxon>
        <taxon>Poales</taxon>
        <taxon>Bromeliaceae</taxon>
        <taxon>Bromelioideae</taxon>
        <taxon>Ananas</taxon>
    </lineage>
</organism>
<evidence type="ECO:0000256" key="12">
    <source>
        <dbReference type="ARBA" id="ARBA00022918"/>
    </source>
</evidence>
<dbReference type="GO" id="GO:0046872">
    <property type="term" value="F:metal ion binding"/>
    <property type="evidence" value="ECO:0007669"/>
    <property type="project" value="UniProtKB-KW"/>
</dbReference>
<feature type="compositionally biased region" description="Low complexity" evidence="16">
    <location>
        <begin position="1117"/>
        <end position="1131"/>
    </location>
</feature>
<dbReference type="EMBL" id="LR862134">
    <property type="protein sequence ID" value="CAD1839725.1"/>
    <property type="molecule type" value="Genomic_DNA"/>
</dbReference>
<evidence type="ECO:0000256" key="13">
    <source>
        <dbReference type="ARBA" id="ARBA00022932"/>
    </source>
</evidence>
<evidence type="ECO:0000256" key="8">
    <source>
        <dbReference type="ARBA" id="ARBA00022801"/>
    </source>
</evidence>
<keyword evidence="2" id="KW-1188">Viral release from host cell</keyword>
<feature type="region of interest" description="Disordered" evidence="16">
    <location>
        <begin position="1188"/>
        <end position="1219"/>
    </location>
</feature>
<keyword evidence="13" id="KW-0808">Transferase</keyword>
<keyword evidence="11" id="KW-0229">DNA integration</keyword>
<keyword evidence="4" id="KW-0540">Nuclease</keyword>
<feature type="compositionally biased region" description="Pro residues" evidence="16">
    <location>
        <begin position="1466"/>
        <end position="1483"/>
    </location>
</feature>
<dbReference type="InterPro" id="IPR054722">
    <property type="entry name" value="PolX-like_BBD"/>
</dbReference>
<keyword evidence="13" id="KW-0548">Nucleotidyltransferase</keyword>
<dbReference type="Pfam" id="PF22936">
    <property type="entry name" value="Pol_BBD"/>
    <property type="match status" value="1"/>
</dbReference>
<feature type="region of interest" description="Disordered" evidence="16">
    <location>
        <begin position="1087"/>
        <end position="1171"/>
    </location>
</feature>
<evidence type="ECO:0000256" key="3">
    <source>
        <dbReference type="ARBA" id="ARBA00022670"/>
    </source>
</evidence>
<evidence type="ECO:0000256" key="15">
    <source>
        <dbReference type="ARBA" id="ARBA00023172"/>
    </source>
</evidence>